<protein>
    <submittedName>
        <fullName evidence="1">PH domain-containing protein</fullName>
    </submittedName>
</protein>
<organism evidence="1 2">
    <name type="scientific">Halovenus rubra</name>
    <dbReference type="NCBI Taxonomy" id="869890"/>
    <lineage>
        <taxon>Archaea</taxon>
        <taxon>Methanobacteriati</taxon>
        <taxon>Methanobacteriota</taxon>
        <taxon>Stenosarchaea group</taxon>
        <taxon>Halobacteria</taxon>
        <taxon>Halobacteriales</taxon>
        <taxon>Haloarculaceae</taxon>
        <taxon>Halovenus</taxon>
    </lineage>
</organism>
<accession>A0ABD5XGP4</accession>
<reference evidence="1 2" key="1">
    <citation type="journal article" date="2014" name="Int. J. Syst. Evol. Microbiol.">
        <title>Complete genome sequence of Corynebacterium casei LMG S-19264T (=DSM 44701T), isolated from a smear-ripened cheese.</title>
        <authorList>
            <consortium name="US DOE Joint Genome Institute (JGI-PGF)"/>
            <person name="Walter F."/>
            <person name="Albersmeier A."/>
            <person name="Kalinowski J."/>
            <person name="Ruckert C."/>
        </authorList>
    </citation>
    <scope>NUCLEOTIDE SEQUENCE [LARGE SCALE GENOMIC DNA]</scope>
    <source>
        <strain evidence="1 2">CGMCC 4.7215</strain>
    </source>
</reference>
<comment type="caution">
    <text evidence="1">The sequence shown here is derived from an EMBL/GenBank/DDBJ whole genome shotgun (WGS) entry which is preliminary data.</text>
</comment>
<name>A0ABD5XGP4_9EURY</name>
<evidence type="ECO:0000313" key="2">
    <source>
        <dbReference type="Proteomes" id="UP001596414"/>
    </source>
</evidence>
<dbReference type="AlphaFoldDB" id="A0ABD5XGP4"/>
<sequence length="86" mass="9571">MSRGQLESYLASDEELLLVFIAESVVQGKDGQNGNHDFSESEYTFGATDRRVVYLTESGGFKDIDYQHVSSIETEVEEDNSDQGTV</sequence>
<gene>
    <name evidence="1" type="ORF">ACFQJ7_15775</name>
</gene>
<dbReference type="RefSeq" id="WP_267637905.1">
    <property type="nucleotide sequence ID" value="NZ_JAODIY010000011.1"/>
</dbReference>
<evidence type="ECO:0000313" key="1">
    <source>
        <dbReference type="EMBL" id="MFC7127457.1"/>
    </source>
</evidence>
<proteinExistence type="predicted"/>
<dbReference type="EMBL" id="JBHSZQ010000050">
    <property type="protein sequence ID" value="MFC7127457.1"/>
    <property type="molecule type" value="Genomic_DNA"/>
</dbReference>
<dbReference type="Proteomes" id="UP001596414">
    <property type="component" value="Unassembled WGS sequence"/>
</dbReference>